<proteinExistence type="predicted"/>
<keyword evidence="3" id="KW-1185">Reference proteome</keyword>
<name>A0A2X0UDN3_9ACTO</name>
<evidence type="ECO:0000313" key="2">
    <source>
        <dbReference type="EMBL" id="SPT55248.1"/>
    </source>
</evidence>
<dbReference type="AlphaFoldDB" id="A0A2X0UDN3"/>
<reference evidence="2 3" key="1">
    <citation type="submission" date="2018-06" db="EMBL/GenBank/DDBJ databases">
        <authorList>
            <consortium name="Pathogen Informatics"/>
            <person name="Doyle S."/>
        </authorList>
    </citation>
    <scope>NUCLEOTIDE SEQUENCE [LARGE SCALE GENOMIC DNA]</scope>
    <source>
        <strain evidence="2 3">NCTC9935</strain>
    </source>
</reference>
<gene>
    <name evidence="2" type="ORF">NCTC9935_00745</name>
</gene>
<accession>A0A2X0UDN3</accession>
<evidence type="ECO:0000256" key="1">
    <source>
        <dbReference type="SAM" id="MobiDB-lite"/>
    </source>
</evidence>
<dbReference type="EMBL" id="UAPR01000002">
    <property type="protein sequence ID" value="SPT55248.1"/>
    <property type="molecule type" value="Genomic_DNA"/>
</dbReference>
<feature type="region of interest" description="Disordered" evidence="1">
    <location>
        <begin position="50"/>
        <end position="81"/>
    </location>
</feature>
<feature type="compositionally biased region" description="Polar residues" evidence="1">
    <location>
        <begin position="59"/>
        <end position="80"/>
    </location>
</feature>
<organism evidence="2 3">
    <name type="scientific">Schaalia odontolytica</name>
    <dbReference type="NCBI Taxonomy" id="1660"/>
    <lineage>
        <taxon>Bacteria</taxon>
        <taxon>Bacillati</taxon>
        <taxon>Actinomycetota</taxon>
        <taxon>Actinomycetes</taxon>
        <taxon>Actinomycetales</taxon>
        <taxon>Actinomycetaceae</taxon>
        <taxon>Schaalia</taxon>
    </lineage>
</organism>
<sequence length="100" mass="11444">MVCLNALIRHLQPRAIQAHEHTQISAMIDSIRRIKVFRMDGVGISIIGRPRPLPGHDTPNATHHTYTPNYEKPSNTNYTPNYKEPVKPRLYCAVWATRSI</sequence>
<evidence type="ECO:0000313" key="3">
    <source>
        <dbReference type="Proteomes" id="UP000250192"/>
    </source>
</evidence>
<protein>
    <submittedName>
        <fullName evidence="2">Uncharacterized protein</fullName>
    </submittedName>
</protein>
<dbReference type="Proteomes" id="UP000250192">
    <property type="component" value="Unassembled WGS sequence"/>
</dbReference>